<protein>
    <submittedName>
        <fullName evidence="2">Uncharacterized protein</fullName>
    </submittedName>
</protein>
<organism evidence="2 3">
    <name type="scientific">Dichanthelium oligosanthes</name>
    <dbReference type="NCBI Taxonomy" id="888268"/>
    <lineage>
        <taxon>Eukaryota</taxon>
        <taxon>Viridiplantae</taxon>
        <taxon>Streptophyta</taxon>
        <taxon>Embryophyta</taxon>
        <taxon>Tracheophyta</taxon>
        <taxon>Spermatophyta</taxon>
        <taxon>Magnoliopsida</taxon>
        <taxon>Liliopsida</taxon>
        <taxon>Poales</taxon>
        <taxon>Poaceae</taxon>
        <taxon>PACMAD clade</taxon>
        <taxon>Panicoideae</taxon>
        <taxon>Panicodae</taxon>
        <taxon>Paniceae</taxon>
        <taxon>Dichantheliinae</taxon>
        <taxon>Dichanthelium</taxon>
    </lineage>
</organism>
<gene>
    <name evidence="2" type="ORF">BAE44_0007757</name>
</gene>
<dbReference type="OrthoDB" id="695942at2759"/>
<feature type="region of interest" description="Disordered" evidence="1">
    <location>
        <begin position="254"/>
        <end position="301"/>
    </location>
</feature>
<evidence type="ECO:0000313" key="2">
    <source>
        <dbReference type="EMBL" id="OEL31223.1"/>
    </source>
</evidence>
<feature type="compositionally biased region" description="Basic and acidic residues" evidence="1">
    <location>
        <begin position="256"/>
        <end position="279"/>
    </location>
</feature>
<proteinExistence type="predicted"/>
<comment type="caution">
    <text evidence="2">The sequence shown here is derived from an EMBL/GenBank/DDBJ whole genome shotgun (WGS) entry which is preliminary data.</text>
</comment>
<evidence type="ECO:0000313" key="3">
    <source>
        <dbReference type="Proteomes" id="UP000095767"/>
    </source>
</evidence>
<dbReference type="Proteomes" id="UP000095767">
    <property type="component" value="Unassembled WGS sequence"/>
</dbReference>
<dbReference type="PANTHER" id="PTHR33890:SF5">
    <property type="entry name" value="OS10G0571000 PROTEIN"/>
    <property type="match status" value="1"/>
</dbReference>
<accession>A0A1E5W1F4</accession>
<dbReference type="EMBL" id="LWDX02023882">
    <property type="protein sequence ID" value="OEL31223.1"/>
    <property type="molecule type" value="Genomic_DNA"/>
</dbReference>
<reference evidence="2 3" key="1">
    <citation type="submission" date="2016-09" db="EMBL/GenBank/DDBJ databases">
        <title>The draft genome of Dichanthelium oligosanthes: A C3 panicoid grass species.</title>
        <authorList>
            <person name="Studer A.J."/>
            <person name="Schnable J.C."/>
            <person name="Brutnell T.P."/>
        </authorList>
    </citation>
    <scope>NUCLEOTIDE SEQUENCE [LARGE SCALE GENOMIC DNA]</scope>
    <source>
        <strain evidence="3">cv. Kellogg 1175</strain>
        <tissue evidence="2">Leaf</tissue>
    </source>
</reference>
<name>A0A1E5W1F4_9POAL</name>
<dbReference type="AlphaFoldDB" id="A0A1E5W1F4"/>
<sequence>METEAAMEGWAPRRQHRNGGFWLRAEIEMDRGSSIPRGQGFGFAAAVREPLVKLRRPQYDFERWDWEYFAWPHDHLDANLEMRDSDPEATLEADRQASESFLNQSTLQLERYEMYQHTQQQDTAAWPRNHLNTNLETRDSDPEATLEVDWKASESLLNQSMLHTQQQQHAAAWPCSHLKTNLEMRDSDLKATLEADRKASESFLNQSTLQPESYEMYQHTQEQHSSALPRDHLEANLEMRNTDAEAKLQINRKAKDRGMRQLKRSEMDRRMQEKHKEKENEEAELFRTPTPVNKKAVGPRSARRRCVFAEANRSLDDDRASQVSFVIFLAHLLAANMEYAINILGVNMLNI</sequence>
<dbReference type="PANTHER" id="PTHR33890">
    <property type="entry name" value="OS10G0571000 PROTEIN"/>
    <property type="match status" value="1"/>
</dbReference>
<keyword evidence="3" id="KW-1185">Reference proteome</keyword>
<evidence type="ECO:0000256" key="1">
    <source>
        <dbReference type="SAM" id="MobiDB-lite"/>
    </source>
</evidence>